<dbReference type="SUPFAM" id="SSF144083">
    <property type="entry name" value="Magnesium transport protein CorA, transmembrane region"/>
    <property type="match status" value="1"/>
</dbReference>
<keyword evidence="11" id="KW-1185">Reference proteome</keyword>
<dbReference type="InterPro" id="IPR036770">
    <property type="entry name" value="Ankyrin_rpt-contain_sf"/>
</dbReference>
<keyword evidence="5 7" id="KW-0040">ANK repeat</keyword>
<feature type="repeat" description="ANK" evidence="7">
    <location>
        <begin position="205"/>
        <end position="237"/>
    </location>
</feature>
<dbReference type="AlphaFoldDB" id="A0A8H4KJJ2"/>
<keyword evidence="3" id="KW-0677">Repeat</keyword>
<evidence type="ECO:0000256" key="3">
    <source>
        <dbReference type="ARBA" id="ARBA00022737"/>
    </source>
</evidence>
<comment type="subcellular location">
    <subcellularLocation>
        <location evidence="1">Membrane</location>
        <topology evidence="1">Multi-pass membrane protein</topology>
    </subcellularLocation>
</comment>
<evidence type="ECO:0000256" key="6">
    <source>
        <dbReference type="ARBA" id="ARBA00023136"/>
    </source>
</evidence>
<gene>
    <name evidence="10" type="ORF">F53441_4799</name>
</gene>
<feature type="region of interest" description="Disordered" evidence="8">
    <location>
        <begin position="1"/>
        <end position="65"/>
    </location>
</feature>
<evidence type="ECO:0000256" key="5">
    <source>
        <dbReference type="ARBA" id="ARBA00023043"/>
    </source>
</evidence>
<evidence type="ECO:0000256" key="4">
    <source>
        <dbReference type="ARBA" id="ARBA00022989"/>
    </source>
</evidence>
<feature type="transmembrane region" description="Helical" evidence="9">
    <location>
        <begin position="1003"/>
        <end position="1026"/>
    </location>
</feature>
<proteinExistence type="predicted"/>
<dbReference type="SMART" id="SM00248">
    <property type="entry name" value="ANK"/>
    <property type="match status" value="6"/>
</dbReference>
<evidence type="ECO:0000256" key="9">
    <source>
        <dbReference type="SAM" id="Phobius"/>
    </source>
</evidence>
<dbReference type="InterPro" id="IPR002523">
    <property type="entry name" value="MgTranspt_CorA/ZnTranspt_ZntB"/>
</dbReference>
<dbReference type="SUPFAM" id="SSF48403">
    <property type="entry name" value="Ankyrin repeat"/>
    <property type="match status" value="1"/>
</dbReference>
<dbReference type="PANTHER" id="PTHR24198">
    <property type="entry name" value="ANKYRIN REPEAT AND PROTEIN KINASE DOMAIN-CONTAINING PROTEIN"/>
    <property type="match status" value="1"/>
</dbReference>
<comment type="caution">
    <text evidence="10">The sequence shown here is derived from an EMBL/GenBank/DDBJ whole genome shotgun (WGS) entry which is preliminary data.</text>
</comment>
<organism evidence="10 11">
    <name type="scientific">Fusarium austroafricanum</name>
    <dbReference type="NCBI Taxonomy" id="2364996"/>
    <lineage>
        <taxon>Eukaryota</taxon>
        <taxon>Fungi</taxon>
        <taxon>Dikarya</taxon>
        <taxon>Ascomycota</taxon>
        <taxon>Pezizomycotina</taxon>
        <taxon>Sordariomycetes</taxon>
        <taxon>Hypocreomycetidae</taxon>
        <taxon>Hypocreales</taxon>
        <taxon>Nectriaceae</taxon>
        <taxon>Fusarium</taxon>
        <taxon>Fusarium concolor species complex</taxon>
    </lineage>
</organism>
<accession>A0A8H4KJJ2</accession>
<feature type="transmembrane region" description="Helical" evidence="9">
    <location>
        <begin position="970"/>
        <end position="991"/>
    </location>
</feature>
<evidence type="ECO:0000256" key="1">
    <source>
        <dbReference type="ARBA" id="ARBA00004141"/>
    </source>
</evidence>
<name>A0A8H4KJJ2_9HYPO</name>
<evidence type="ECO:0000256" key="2">
    <source>
        <dbReference type="ARBA" id="ARBA00022692"/>
    </source>
</evidence>
<dbReference type="Gene3D" id="1.20.58.340">
    <property type="entry name" value="Magnesium transport protein CorA, transmembrane region"/>
    <property type="match status" value="1"/>
</dbReference>
<dbReference type="Pfam" id="PF01544">
    <property type="entry name" value="CorA"/>
    <property type="match status" value="1"/>
</dbReference>
<dbReference type="EMBL" id="JAADJG010000190">
    <property type="protein sequence ID" value="KAF4452347.1"/>
    <property type="molecule type" value="Genomic_DNA"/>
</dbReference>
<reference evidence="10" key="1">
    <citation type="submission" date="2020-01" db="EMBL/GenBank/DDBJ databases">
        <title>Identification and distribution of gene clusters putatively required for synthesis of sphingolipid metabolism inhibitors in phylogenetically diverse species of the filamentous fungus Fusarium.</title>
        <authorList>
            <person name="Kim H.-S."/>
            <person name="Busman M."/>
            <person name="Brown D.W."/>
            <person name="Divon H."/>
            <person name="Uhlig S."/>
            <person name="Proctor R.H."/>
        </authorList>
    </citation>
    <scope>NUCLEOTIDE SEQUENCE</scope>
    <source>
        <strain evidence="10">NRRL 53441</strain>
    </source>
</reference>
<dbReference type="PANTHER" id="PTHR24198:SF165">
    <property type="entry name" value="ANKYRIN REPEAT-CONTAINING PROTEIN-RELATED"/>
    <property type="match status" value="1"/>
</dbReference>
<dbReference type="InterPro" id="IPR002110">
    <property type="entry name" value="Ankyrin_rpt"/>
</dbReference>
<evidence type="ECO:0000313" key="11">
    <source>
        <dbReference type="Proteomes" id="UP000605986"/>
    </source>
</evidence>
<dbReference type="InterPro" id="IPR045863">
    <property type="entry name" value="CorA_TM1_TM2"/>
</dbReference>
<evidence type="ECO:0000256" key="7">
    <source>
        <dbReference type="PROSITE-ProRule" id="PRU00023"/>
    </source>
</evidence>
<keyword evidence="4 9" id="KW-1133">Transmembrane helix</keyword>
<dbReference type="GO" id="GO:0016020">
    <property type="term" value="C:membrane"/>
    <property type="evidence" value="ECO:0007669"/>
    <property type="project" value="UniProtKB-SubCell"/>
</dbReference>
<sequence>MAEQQESALKVPRAKEEPGTGEEQVNQDESAGEAKTDNIDTTSPRNDRTDDHDSSRDKKYNDPNRLYTNIQNAENDGEAIREINKDWEQLKDMINVPNPKDENKTALHISVEKDFSGVVKKFVHEIPGLDISVKDEIGGEPLDYACVRGHTEVMRSLLSCRNNFPIPKRGTEGFLFGVCMSGRLDAVKMICEKYPSAINQEPGSKERSILHWASFLSKPEVISYLIKKGAYIDAKDHNGMTPLMLAVQSKDAERIRILINMKADCNIRDNAGRTALHYAARSSQVSTVEDLIGKVKSETLLVEDNDGTSAFDDFDFSFPSKPATSEQEAVEGSVHTAAVLEALVGRLIDGKKQNDALDWAAQNTKRYRVFQRLVNSLLSKDDSSEASEDNLSVYEWAVDTRQPWVLGLLIDNFPQEPQELGPIERAKLRAASLRKGKKPTDDDYPVRLDKSQADQETQLQKTKLDQENMVLGDIENYLNDFLLEEKYRRSVSKQVKPRDEVDEVISAFQAVITQFFVRGTGKQQHKTRWVKQSRSVKDIIYEEGPSKVADETRKRWFGYLQDEANLSTIGPVTNEIETRLKWIHLPATNIIWMEDITRKILKEKGLEGNEIQRLASFLRSSWVEVPDRTSASRSMRPLYRDSSADEQSTSQDFKRVTAAYIPYFSFSENDIPKHPRQQLTQEQNPISKLLKVYENDALHKSPTLDEAYYHFAKDAEDERMERNKSQVVTDYLKDEADQTSDCWTLIRVKQLWIWTILDEWIITATPYPVDKSQEDDLPKDFLNHPPTQEEIRDSPSGAGFADRIAKLIVNYCVDSYERNRIRKQEIERSERSARSIRQMFSDYVNIITRNEKTVSIDLHNRCGYNTKADDGELNQVLREASVLACKTKDVRDELSILRSIVNHQLRVQKGMIDTTRGSSRITADYYLKDLDDLENVARRAQESVNATLSLVETEIANHQAQEAARQGRTILVFTVVTILFLPLSFLSSLFALDVSSFKEAPGWAFIVIFLASFTFFVLVAPIALFSDTVAKQWHKRWDPLWDKISKHWRDQQKKPDKQSLSPA</sequence>
<feature type="repeat" description="ANK" evidence="7">
    <location>
        <begin position="238"/>
        <end position="270"/>
    </location>
</feature>
<dbReference type="Gene3D" id="1.25.40.20">
    <property type="entry name" value="Ankyrin repeat-containing domain"/>
    <property type="match status" value="2"/>
</dbReference>
<feature type="compositionally biased region" description="Basic and acidic residues" evidence="8">
    <location>
        <begin position="45"/>
        <end position="62"/>
    </location>
</feature>
<dbReference type="Proteomes" id="UP000605986">
    <property type="component" value="Unassembled WGS sequence"/>
</dbReference>
<dbReference type="PROSITE" id="PS50088">
    <property type="entry name" value="ANK_REPEAT"/>
    <property type="match status" value="2"/>
</dbReference>
<dbReference type="GO" id="GO:0046873">
    <property type="term" value="F:metal ion transmembrane transporter activity"/>
    <property type="evidence" value="ECO:0007669"/>
    <property type="project" value="InterPro"/>
</dbReference>
<dbReference type="Pfam" id="PF12796">
    <property type="entry name" value="Ank_2"/>
    <property type="match status" value="1"/>
</dbReference>
<evidence type="ECO:0000256" key="8">
    <source>
        <dbReference type="SAM" id="MobiDB-lite"/>
    </source>
</evidence>
<keyword evidence="2 9" id="KW-0812">Transmembrane</keyword>
<dbReference type="PROSITE" id="PS50297">
    <property type="entry name" value="ANK_REP_REGION"/>
    <property type="match status" value="2"/>
</dbReference>
<keyword evidence="6 9" id="KW-0472">Membrane</keyword>
<dbReference type="OrthoDB" id="341259at2759"/>
<evidence type="ECO:0000313" key="10">
    <source>
        <dbReference type="EMBL" id="KAF4452347.1"/>
    </source>
</evidence>
<protein>
    <submittedName>
        <fullName evidence="10">1-alkyl-2-acetylglycerophosphocholine esterase</fullName>
    </submittedName>
</protein>